<feature type="domain" description="CSC1/OSCA1-like N-terminal transmembrane" evidence="9">
    <location>
        <begin position="8"/>
        <end position="154"/>
    </location>
</feature>
<dbReference type="PANTHER" id="PTHR13018:SF114">
    <property type="entry name" value="EXPRESSED PROTEIN"/>
    <property type="match status" value="1"/>
</dbReference>
<evidence type="ECO:0000313" key="11">
    <source>
        <dbReference type="EMBL" id="CAG9328918.1"/>
    </source>
</evidence>
<feature type="transmembrane region" description="Helical" evidence="7">
    <location>
        <begin position="136"/>
        <end position="158"/>
    </location>
</feature>
<accession>A0AAU9JT53</accession>
<dbReference type="InterPro" id="IPR045122">
    <property type="entry name" value="Csc1-like"/>
</dbReference>
<feature type="transmembrane region" description="Helical" evidence="7">
    <location>
        <begin position="544"/>
        <end position="570"/>
    </location>
</feature>
<keyword evidence="3" id="KW-0813">Transport</keyword>
<feature type="transmembrane region" description="Helical" evidence="7">
    <location>
        <begin position="393"/>
        <end position="418"/>
    </location>
</feature>
<dbReference type="GO" id="GO:0005227">
    <property type="term" value="F:calcium-activated cation channel activity"/>
    <property type="evidence" value="ECO:0007669"/>
    <property type="project" value="InterPro"/>
</dbReference>
<feature type="transmembrane region" description="Helical" evidence="7">
    <location>
        <begin position="354"/>
        <end position="381"/>
    </location>
</feature>
<proteinExistence type="inferred from homology"/>
<evidence type="ECO:0000256" key="3">
    <source>
        <dbReference type="ARBA" id="ARBA00022448"/>
    </source>
</evidence>
<reference evidence="11" key="1">
    <citation type="submission" date="2021-09" db="EMBL/GenBank/DDBJ databases">
        <authorList>
            <consortium name="AG Swart"/>
            <person name="Singh M."/>
            <person name="Singh A."/>
            <person name="Seah K."/>
            <person name="Emmerich C."/>
        </authorList>
    </citation>
    <scope>NUCLEOTIDE SEQUENCE</scope>
    <source>
        <strain evidence="11">ATCC30299</strain>
    </source>
</reference>
<organism evidence="11 12">
    <name type="scientific">Blepharisma stoltei</name>
    <dbReference type="NCBI Taxonomy" id="1481888"/>
    <lineage>
        <taxon>Eukaryota</taxon>
        <taxon>Sar</taxon>
        <taxon>Alveolata</taxon>
        <taxon>Ciliophora</taxon>
        <taxon>Postciliodesmatophora</taxon>
        <taxon>Heterotrichea</taxon>
        <taxon>Heterotrichida</taxon>
        <taxon>Blepharismidae</taxon>
        <taxon>Blepharisma</taxon>
    </lineage>
</organism>
<protein>
    <recommendedName>
        <fullName evidence="13">CSC1-like protein</fullName>
    </recommendedName>
</protein>
<keyword evidence="12" id="KW-1185">Reference proteome</keyword>
<comment type="caution">
    <text evidence="11">The sequence shown here is derived from an EMBL/GenBank/DDBJ whole genome shotgun (WGS) entry which is preliminary data.</text>
</comment>
<evidence type="ECO:0000259" key="9">
    <source>
        <dbReference type="Pfam" id="PF13967"/>
    </source>
</evidence>
<evidence type="ECO:0000256" key="5">
    <source>
        <dbReference type="ARBA" id="ARBA00022989"/>
    </source>
</evidence>
<dbReference type="Pfam" id="PF13967">
    <property type="entry name" value="RSN1_TM"/>
    <property type="match status" value="1"/>
</dbReference>
<feature type="transmembrane region" description="Helical" evidence="7">
    <location>
        <begin position="88"/>
        <end position="108"/>
    </location>
</feature>
<evidence type="ECO:0000256" key="7">
    <source>
        <dbReference type="SAM" id="Phobius"/>
    </source>
</evidence>
<keyword evidence="4 7" id="KW-0812">Transmembrane</keyword>
<evidence type="ECO:0000256" key="2">
    <source>
        <dbReference type="ARBA" id="ARBA00007779"/>
    </source>
</evidence>
<dbReference type="Proteomes" id="UP001162131">
    <property type="component" value="Unassembled WGS sequence"/>
</dbReference>
<feature type="transmembrane region" description="Helical" evidence="7">
    <location>
        <begin position="623"/>
        <end position="647"/>
    </location>
</feature>
<feature type="transmembrane region" description="Helical" evidence="7">
    <location>
        <begin position="438"/>
        <end position="464"/>
    </location>
</feature>
<feature type="domain" description="CSC1/OSCA1-like 7TM region" evidence="8">
    <location>
        <begin position="353"/>
        <end position="616"/>
    </location>
</feature>
<keyword evidence="5 7" id="KW-1133">Transmembrane helix</keyword>
<dbReference type="EMBL" id="CAJZBQ010000046">
    <property type="protein sequence ID" value="CAG9328918.1"/>
    <property type="molecule type" value="Genomic_DNA"/>
</dbReference>
<name>A0AAU9JT53_9CILI</name>
<feature type="transmembrane region" description="Helical" evidence="7">
    <location>
        <begin position="7"/>
        <end position="29"/>
    </location>
</feature>
<dbReference type="Pfam" id="PF14703">
    <property type="entry name" value="PHM7_cyt"/>
    <property type="match status" value="1"/>
</dbReference>
<feature type="transmembrane region" description="Helical" evidence="7">
    <location>
        <begin position="596"/>
        <end position="617"/>
    </location>
</feature>
<evidence type="ECO:0000256" key="4">
    <source>
        <dbReference type="ARBA" id="ARBA00022692"/>
    </source>
</evidence>
<evidence type="ECO:0000259" key="8">
    <source>
        <dbReference type="Pfam" id="PF02714"/>
    </source>
</evidence>
<comment type="subcellular location">
    <subcellularLocation>
        <location evidence="1">Membrane</location>
        <topology evidence="1">Multi-pass membrane protein</topology>
    </subcellularLocation>
</comment>
<sequence>MEDGISGLLLTVITNTIVFSICLLFFLLYRSLRSKPLFSSERVSGPPFPEGHISILEAIHKLYYTSDHELSIYCKMDGALYLALIRRVGYLLFIFSVIGIIGLIPIYMTGKKKISSNQGDISYYSIAHVSGYDTEMILPGVCALLFSVGSYILAYSFFKLTKTREMSLTPEASKELYVKSSTIQISNVPKRISPFKLNGIIYNHIHTRYPDEILSVNVVPNLSKLFSLCQEQQKLEKIISRYKVIARENNQRPKIRASWFSSKIDAIMHYERKKQEIEDLIEIEKYKEIDSNLGYGFIVCKNPESAELLLENFSPSIDLGIEMNKWKFEPAPYNSDIIWENIGVSKFYSNLKKWIANFSFILIFLILLTPLTLAGLASTIIEKVEFITGIKALISFSLPSIALSLFQSLIIPFAVGILVRQELHLLFSESIASSIWKFLIFVITNLIIFPLLGAVTLSMAFVTLSKVEILEWNIRFAKNIISVGEFFVSFVISMSFVSNLLDLLAVPTLLTTKYNEWKAVTPEEEKEAARAPKFDFGLEYSKMLGVFTVTLMFSITMPLILPFGCLYIFIKYWVDKYNLLFVYRVEMTCIGKAQEAILMFIMIAIGLFQLVNSGVFMVSGENWFSYFGWCFAVISMITFLACFFVDAKILEFLNRKRGKEEESLLFYDLTGDINTLYKHPCEAIVRHL</sequence>
<evidence type="ECO:0000259" key="10">
    <source>
        <dbReference type="Pfam" id="PF14703"/>
    </source>
</evidence>
<evidence type="ECO:0000313" key="12">
    <source>
        <dbReference type="Proteomes" id="UP001162131"/>
    </source>
</evidence>
<dbReference type="AlphaFoldDB" id="A0AAU9JT53"/>
<dbReference type="GO" id="GO:0005886">
    <property type="term" value="C:plasma membrane"/>
    <property type="evidence" value="ECO:0007669"/>
    <property type="project" value="TreeGrafter"/>
</dbReference>
<comment type="similarity">
    <text evidence="2">Belongs to the CSC1 (TC 1.A.17) family.</text>
</comment>
<gene>
    <name evidence="11" type="ORF">BSTOLATCC_MIC46899</name>
</gene>
<evidence type="ECO:0008006" key="13">
    <source>
        <dbReference type="Google" id="ProtNLM"/>
    </source>
</evidence>
<evidence type="ECO:0000256" key="6">
    <source>
        <dbReference type="ARBA" id="ARBA00023136"/>
    </source>
</evidence>
<feature type="domain" description="CSC1/OSCA1-like cytosolic" evidence="10">
    <location>
        <begin position="181"/>
        <end position="341"/>
    </location>
</feature>
<keyword evidence="6 7" id="KW-0472">Membrane</keyword>
<dbReference type="PANTHER" id="PTHR13018">
    <property type="entry name" value="PROBABLE MEMBRANE PROTEIN DUF221-RELATED"/>
    <property type="match status" value="1"/>
</dbReference>
<dbReference type="InterPro" id="IPR027815">
    <property type="entry name" value="CSC1/OSCA1-like_cyt"/>
</dbReference>
<dbReference type="Pfam" id="PF02714">
    <property type="entry name" value="RSN1_7TM"/>
    <property type="match status" value="1"/>
</dbReference>
<dbReference type="InterPro" id="IPR003864">
    <property type="entry name" value="CSC1/OSCA1-like_7TM"/>
</dbReference>
<evidence type="ECO:0000256" key="1">
    <source>
        <dbReference type="ARBA" id="ARBA00004141"/>
    </source>
</evidence>
<dbReference type="InterPro" id="IPR032880">
    <property type="entry name" value="CSC1/OSCA1-like_N"/>
</dbReference>